<evidence type="ECO:0000256" key="8">
    <source>
        <dbReference type="ARBA" id="ARBA00023180"/>
    </source>
</evidence>
<dbReference type="GO" id="GO:0005230">
    <property type="term" value="F:extracellular ligand-gated monoatomic ion channel activity"/>
    <property type="evidence" value="ECO:0007669"/>
    <property type="project" value="InterPro"/>
</dbReference>
<protein>
    <submittedName>
        <fullName evidence="14">Putative basement membrane-specific heparan sulfate proteoglycan core protein</fullName>
    </submittedName>
</protein>
<evidence type="ECO:0000256" key="4">
    <source>
        <dbReference type="ARBA" id="ARBA00022737"/>
    </source>
</evidence>
<comment type="subcellular location">
    <subcellularLocation>
        <location evidence="1">Membrane</location>
        <topology evidence="1">Multi-pass membrane protein</topology>
    </subcellularLocation>
</comment>
<dbReference type="InterPro" id="IPR023415">
    <property type="entry name" value="LDLR_class-A_CS"/>
</dbReference>
<dbReference type="InterPro" id="IPR006202">
    <property type="entry name" value="Neur_chan_lig-bd"/>
</dbReference>
<feature type="domain" description="C-type lectin" evidence="12">
    <location>
        <begin position="127"/>
        <end position="230"/>
    </location>
</feature>
<dbReference type="PROSITE" id="PS50041">
    <property type="entry name" value="C_TYPE_LECTIN_2"/>
    <property type="match status" value="1"/>
</dbReference>
<dbReference type="SUPFAM" id="SSF57424">
    <property type="entry name" value="LDL receptor-like module"/>
    <property type="match status" value="1"/>
</dbReference>
<feature type="disulfide bond" evidence="9">
    <location>
        <begin position="347"/>
        <end position="362"/>
    </location>
</feature>
<evidence type="ECO:0000256" key="6">
    <source>
        <dbReference type="ARBA" id="ARBA00023136"/>
    </source>
</evidence>
<keyword evidence="5 11" id="KW-1133">Transmembrane helix</keyword>
<keyword evidence="3" id="KW-0732">Signal</keyword>
<evidence type="ECO:0000313" key="15">
    <source>
        <dbReference type="Proteomes" id="UP000283509"/>
    </source>
</evidence>
<evidence type="ECO:0000256" key="5">
    <source>
        <dbReference type="ARBA" id="ARBA00022989"/>
    </source>
</evidence>
<dbReference type="AlphaFoldDB" id="A0A3R7M8D3"/>
<dbReference type="Gene3D" id="4.10.400.10">
    <property type="entry name" value="Low-density Lipoprotein Receptor"/>
    <property type="match status" value="1"/>
</dbReference>
<dbReference type="SMART" id="SM00192">
    <property type="entry name" value="LDLa"/>
    <property type="match status" value="1"/>
</dbReference>
<dbReference type="OrthoDB" id="6347073at2759"/>
<evidence type="ECO:0000256" key="10">
    <source>
        <dbReference type="PROSITE-ProRule" id="PRU01172"/>
    </source>
</evidence>
<dbReference type="InterPro" id="IPR036719">
    <property type="entry name" value="Neuro-gated_channel_TM_sf"/>
</dbReference>
<dbReference type="PANTHER" id="PTHR18945">
    <property type="entry name" value="NEUROTRANSMITTER GATED ION CHANNEL"/>
    <property type="match status" value="1"/>
</dbReference>
<gene>
    <name evidence="14" type="ORF">C7M84_005741</name>
</gene>
<dbReference type="Gene3D" id="2.60.120.200">
    <property type="match status" value="1"/>
</dbReference>
<feature type="disulfide bond" evidence="9">
    <location>
        <begin position="335"/>
        <end position="353"/>
    </location>
</feature>
<dbReference type="PROSITE" id="PS50068">
    <property type="entry name" value="LDLRA_2"/>
    <property type="match status" value="1"/>
</dbReference>
<dbReference type="InterPro" id="IPR018000">
    <property type="entry name" value="Neurotransmitter_ion_chnl_CS"/>
</dbReference>
<dbReference type="SUPFAM" id="SSF63712">
    <property type="entry name" value="Nicotinic receptor ligand binding domain-like"/>
    <property type="match status" value="1"/>
</dbReference>
<dbReference type="GO" id="GO:0016020">
    <property type="term" value="C:membrane"/>
    <property type="evidence" value="ECO:0007669"/>
    <property type="project" value="UniProtKB-SubCell"/>
</dbReference>
<name>A0A3R7M8D3_PENVA</name>
<dbReference type="Gene3D" id="3.10.100.10">
    <property type="entry name" value="Mannose-Binding Protein A, subunit A"/>
    <property type="match status" value="1"/>
</dbReference>
<dbReference type="InterPro" id="IPR001759">
    <property type="entry name" value="PTX_dom"/>
</dbReference>
<reference evidence="14 15" key="2">
    <citation type="submission" date="2019-01" db="EMBL/GenBank/DDBJ databases">
        <title>The decoding of complex shrimp genome reveals the adaptation for benthos swimmer, frequently molting mechanism and breeding impact on genome.</title>
        <authorList>
            <person name="Sun Y."/>
            <person name="Gao Y."/>
            <person name="Yu Y."/>
        </authorList>
    </citation>
    <scope>NUCLEOTIDE SEQUENCE [LARGE SCALE GENOMIC DNA]</scope>
    <source>
        <tissue evidence="14">Muscle</tissue>
    </source>
</reference>
<dbReference type="GO" id="GO:0004888">
    <property type="term" value="F:transmembrane signaling receptor activity"/>
    <property type="evidence" value="ECO:0007669"/>
    <property type="project" value="InterPro"/>
</dbReference>
<evidence type="ECO:0000259" key="13">
    <source>
        <dbReference type="PROSITE" id="PS51828"/>
    </source>
</evidence>
<dbReference type="PROSITE" id="PS01209">
    <property type="entry name" value="LDLRA_1"/>
    <property type="match status" value="1"/>
</dbReference>
<dbReference type="Gene3D" id="2.70.170.10">
    <property type="entry name" value="Neurotransmitter-gated ion-channel ligand-binding domain"/>
    <property type="match status" value="1"/>
</dbReference>
<feature type="disulfide bond" evidence="9">
    <location>
        <begin position="328"/>
        <end position="340"/>
    </location>
</feature>
<sequence>WYHMCFTHNHVTHHIRTFIDGVLVQHAYYDVGRPVIGDYAAVGNGQTADESYSGDLSQINVWDTILSDDEIRQMARCRSDPKGNYISWEAGWTLYNVSTYDMSLSDFCSREVDILYFWFPRALELTAQYICEALGTHLPTVTNLQEVRHLYNILDETWPESEKCPRYYWSDLNDKQEENVWVSSYDGRVDNVSYWSPDEPNGFRYENCAAVRQDGLIDDDCAWPMCALCTFTKPQRFSFLGTCEKELRNVYFVAYQEDFGELTFKSYGVYHIRKENGTWLYIDNVENVTIATMEPFEPDYPMGRRVWTLESEVCGQKEGPRRFLLTPCETFQFTCDDGTCIPLKYRCDLKYDCRDQSDELECELIAFPEDYHKHLPPRKPGKEEGFLPVVIKVIIKSIDIQTVMMSMQLSYEIEMSWYDNRLEFRNLKVNDSLNSPLVARMMELWSPLVKLLNTDTIDKILLAEDATTVVKRLEEAVRRDEGALLGVDIYSGGGNPISVSRKYSTVYTCNFDLTLYPFDDQHCDIHMQIVSGQVSFLEASPNSSVVYLGSRVLSEYEIGDVKVLLGAPKIPSEIRASSSLPTTSYFKMVDIWLLFCVGITFLVIIFHILIDNRLYQDEMVKSLTVRPKSIGGFLEDKPQPILLRLKCRMSMSVEQLELTAKLTLFVFCAVFMVVYAILIF</sequence>
<dbReference type="PROSITE" id="PS51828">
    <property type="entry name" value="PTX_2"/>
    <property type="match status" value="1"/>
</dbReference>
<dbReference type="InterPro" id="IPR013320">
    <property type="entry name" value="ConA-like_dom_sf"/>
</dbReference>
<keyword evidence="15" id="KW-1185">Reference proteome</keyword>
<organism evidence="14 15">
    <name type="scientific">Penaeus vannamei</name>
    <name type="common">Whiteleg shrimp</name>
    <name type="synonym">Litopenaeus vannamei</name>
    <dbReference type="NCBI Taxonomy" id="6689"/>
    <lineage>
        <taxon>Eukaryota</taxon>
        <taxon>Metazoa</taxon>
        <taxon>Ecdysozoa</taxon>
        <taxon>Arthropoda</taxon>
        <taxon>Crustacea</taxon>
        <taxon>Multicrustacea</taxon>
        <taxon>Malacostraca</taxon>
        <taxon>Eumalacostraca</taxon>
        <taxon>Eucarida</taxon>
        <taxon>Decapoda</taxon>
        <taxon>Dendrobranchiata</taxon>
        <taxon>Penaeoidea</taxon>
        <taxon>Penaeidae</taxon>
        <taxon>Penaeus</taxon>
    </lineage>
</organism>
<dbReference type="SUPFAM" id="SSF56436">
    <property type="entry name" value="C-type lectin-like"/>
    <property type="match status" value="1"/>
</dbReference>
<keyword evidence="6 11" id="KW-0472">Membrane</keyword>
<evidence type="ECO:0000256" key="11">
    <source>
        <dbReference type="SAM" id="Phobius"/>
    </source>
</evidence>
<comment type="caution">
    <text evidence="14">The sequence shown here is derived from an EMBL/GenBank/DDBJ whole genome shotgun (WGS) entry which is preliminary data.</text>
</comment>
<dbReference type="Pfam" id="PF13385">
    <property type="entry name" value="Laminin_G_3"/>
    <property type="match status" value="1"/>
</dbReference>
<evidence type="ECO:0000256" key="3">
    <source>
        <dbReference type="ARBA" id="ARBA00022729"/>
    </source>
</evidence>
<dbReference type="SMART" id="SM00034">
    <property type="entry name" value="CLECT"/>
    <property type="match status" value="1"/>
</dbReference>
<keyword evidence="2 11" id="KW-0812">Transmembrane</keyword>
<dbReference type="EMBL" id="QCYY01001743">
    <property type="protein sequence ID" value="ROT75706.1"/>
    <property type="molecule type" value="Genomic_DNA"/>
</dbReference>
<dbReference type="InterPro" id="IPR038050">
    <property type="entry name" value="Neuro_actylchol_rec"/>
</dbReference>
<dbReference type="Proteomes" id="UP000283509">
    <property type="component" value="Unassembled WGS sequence"/>
</dbReference>
<evidence type="ECO:0000256" key="9">
    <source>
        <dbReference type="PROSITE-ProRule" id="PRU00124"/>
    </source>
</evidence>
<feature type="transmembrane region" description="Helical" evidence="11">
    <location>
        <begin position="591"/>
        <end position="610"/>
    </location>
</feature>
<dbReference type="InterPro" id="IPR006201">
    <property type="entry name" value="Neur_channel"/>
</dbReference>
<dbReference type="SUPFAM" id="SSF90112">
    <property type="entry name" value="Neurotransmitter-gated ion-channel transmembrane pore"/>
    <property type="match status" value="1"/>
</dbReference>
<dbReference type="PROSITE" id="PS00236">
    <property type="entry name" value="NEUROTR_ION_CHANNEL"/>
    <property type="match status" value="1"/>
</dbReference>
<dbReference type="InterPro" id="IPR002172">
    <property type="entry name" value="LDrepeatLR_classA_rpt"/>
</dbReference>
<dbReference type="Pfam" id="PF00059">
    <property type="entry name" value="Lectin_C"/>
    <property type="match status" value="1"/>
</dbReference>
<evidence type="ECO:0000313" key="14">
    <source>
        <dbReference type="EMBL" id="ROT75706.1"/>
    </source>
</evidence>
<accession>A0A3R7M8D3</accession>
<evidence type="ECO:0000259" key="12">
    <source>
        <dbReference type="PROSITE" id="PS50041"/>
    </source>
</evidence>
<feature type="non-terminal residue" evidence="14">
    <location>
        <position position="1"/>
    </location>
</feature>
<keyword evidence="8" id="KW-0325">Glycoprotein</keyword>
<reference evidence="14 15" key="1">
    <citation type="submission" date="2018-04" db="EMBL/GenBank/DDBJ databases">
        <authorList>
            <person name="Zhang X."/>
            <person name="Yuan J."/>
            <person name="Li F."/>
            <person name="Xiang J."/>
        </authorList>
    </citation>
    <scope>NUCLEOTIDE SEQUENCE [LARGE SCALE GENOMIC DNA]</scope>
    <source>
        <tissue evidence="14">Muscle</tissue>
    </source>
</reference>
<dbReference type="CDD" id="cd00112">
    <property type="entry name" value="LDLa"/>
    <property type="match status" value="1"/>
</dbReference>
<dbReference type="InterPro" id="IPR016187">
    <property type="entry name" value="CTDL_fold"/>
</dbReference>
<dbReference type="InterPro" id="IPR036734">
    <property type="entry name" value="Neur_chan_lig-bd_sf"/>
</dbReference>
<dbReference type="FunFam" id="4.10.400.10:FF:000034">
    <property type="entry name" value="Low-density lipoprotein receptor-related protein 2"/>
    <property type="match status" value="1"/>
</dbReference>
<dbReference type="InterPro" id="IPR036055">
    <property type="entry name" value="LDL_receptor-like_sf"/>
</dbReference>
<dbReference type="SUPFAM" id="SSF49899">
    <property type="entry name" value="Concanavalin A-like lectins/glucanases"/>
    <property type="match status" value="1"/>
</dbReference>
<evidence type="ECO:0000256" key="7">
    <source>
        <dbReference type="ARBA" id="ARBA00023157"/>
    </source>
</evidence>
<feature type="transmembrane region" description="Helical" evidence="11">
    <location>
        <begin position="658"/>
        <end position="678"/>
    </location>
</feature>
<dbReference type="InterPro" id="IPR016186">
    <property type="entry name" value="C-type_lectin-like/link_sf"/>
</dbReference>
<dbReference type="Pfam" id="PF02931">
    <property type="entry name" value="Neur_chan_LBD"/>
    <property type="match status" value="1"/>
</dbReference>
<dbReference type="Pfam" id="PF00057">
    <property type="entry name" value="Ldl_recept_a"/>
    <property type="match status" value="1"/>
</dbReference>
<proteinExistence type="predicted"/>
<keyword evidence="7 9" id="KW-1015">Disulfide bond</keyword>
<dbReference type="CDD" id="cd00037">
    <property type="entry name" value="CLECT"/>
    <property type="match status" value="1"/>
</dbReference>
<feature type="domain" description="Pentraxin (PTX)" evidence="13">
    <location>
        <begin position="1"/>
        <end position="108"/>
    </location>
</feature>
<evidence type="ECO:0000256" key="1">
    <source>
        <dbReference type="ARBA" id="ARBA00004141"/>
    </source>
</evidence>
<dbReference type="InterPro" id="IPR001304">
    <property type="entry name" value="C-type_lectin-like"/>
</dbReference>
<keyword evidence="4" id="KW-0677">Repeat</keyword>
<evidence type="ECO:0000256" key="2">
    <source>
        <dbReference type="ARBA" id="ARBA00022692"/>
    </source>
</evidence>
<comment type="caution">
    <text evidence="10">Lacks conserved residue(s) required for the propagation of feature annotation.</text>
</comment>
<dbReference type="Gene3D" id="1.20.58.390">
    <property type="entry name" value="Neurotransmitter-gated ion-channel transmembrane domain"/>
    <property type="match status" value="1"/>
</dbReference>